<dbReference type="Pfam" id="PF00358">
    <property type="entry name" value="PTS_EIIA_1"/>
    <property type="match status" value="1"/>
</dbReference>
<feature type="domain" description="PTS EIIC type-1" evidence="15">
    <location>
        <begin position="107"/>
        <end position="462"/>
    </location>
</feature>
<evidence type="ECO:0000256" key="8">
    <source>
        <dbReference type="ARBA" id="ARBA00022777"/>
    </source>
</evidence>
<organism evidence="16 17">
    <name type="scientific">Paenibacillus puldeungensis</name>
    <dbReference type="NCBI Taxonomy" id="696536"/>
    <lineage>
        <taxon>Bacteria</taxon>
        <taxon>Bacillati</taxon>
        <taxon>Bacillota</taxon>
        <taxon>Bacilli</taxon>
        <taxon>Bacillales</taxon>
        <taxon>Paenibacillaceae</taxon>
        <taxon>Paenibacillus</taxon>
    </lineage>
</organism>
<proteinExistence type="predicted"/>
<dbReference type="InterPro" id="IPR003352">
    <property type="entry name" value="PTS_EIIC"/>
</dbReference>
<dbReference type="PROSITE" id="PS01035">
    <property type="entry name" value="PTS_EIIB_TYPE_1_CYS"/>
    <property type="match status" value="1"/>
</dbReference>
<dbReference type="PANTHER" id="PTHR30175:SF1">
    <property type="entry name" value="PTS SYSTEM ARBUTIN-, CELLOBIOSE-, AND SALICIN-SPECIFIC EIIBC COMPONENT-RELATED"/>
    <property type="match status" value="1"/>
</dbReference>
<dbReference type="CDD" id="cd00212">
    <property type="entry name" value="PTS_IIB_glc"/>
    <property type="match status" value="1"/>
</dbReference>
<feature type="active site" description="Phosphocysteine intermediate; for EIIB activity" evidence="11">
    <location>
        <position position="28"/>
    </location>
</feature>
<dbReference type="Proteomes" id="UP001597262">
    <property type="component" value="Unassembled WGS sequence"/>
</dbReference>
<keyword evidence="2" id="KW-0813">Transport</keyword>
<feature type="domain" description="PTS EIIB type-1" evidence="14">
    <location>
        <begin position="6"/>
        <end position="88"/>
    </location>
</feature>
<dbReference type="Gene3D" id="2.70.70.10">
    <property type="entry name" value="Glucose Permease (Domain IIA)"/>
    <property type="match status" value="1"/>
</dbReference>
<evidence type="ECO:0000256" key="12">
    <source>
        <dbReference type="SAM" id="Phobius"/>
    </source>
</evidence>
<sequence>MGSRDKDLSKKVVELVGGESNINSVFHCATRLRFRLKDTTKANKKALLDTPGVITVVESSGQFQVVIGNNVAQVFEGIMEQTNLKTENTDPKEETNEKSSFLGKAVDIISSIFSPLLGAMAGAGVLKGLLALFLTLGWMNNASGTYLLLNAASDSIFTFLPIFLAVTSSRKFKTNMFVSIAIAGAMVYPAIATAMSSGTPFYFLGIPIVFVTFTSSVIPIILAVWVQSYVERFFNSFIHQSLKNIIVPLLTLIILVPLTFLLFGPVGNAVSGGLASGYTWVYNLSPLVAGLIAGGFWQVFVIFGVHWGFVPVMLNNLTTLGYDTMLPMLAAAVLAQAGAVTGVLLKTRNGQLKALSGSAAVAAVFGITEPSIYGVNLKLKKPFIYGCVSGAIGGGIVGMGHGKGLAFALPSLLAIPSYIGPGFLWVITGIVVAFALAMLLVMTLGFADPVDKDTVQERPAASTAATEECSKEAKSLLAKEIIESPLQGNIHTLDSISDEAFASGAMGQGLVIEPKSGRLVSPVDGVVTTVFPTGHAIGITSDGGVQLLIHVGVNTVRLKGQFFDKQVKEGDKVQRGQLLLNFDVEKIKAAGYDPSTSVIVTNTADYLDVLKTTEKEVKPGDYLLTTVV</sequence>
<evidence type="ECO:0000256" key="3">
    <source>
        <dbReference type="ARBA" id="ARBA00022475"/>
    </source>
</evidence>
<keyword evidence="5 16" id="KW-0808">Transferase</keyword>
<dbReference type="GO" id="GO:0016740">
    <property type="term" value="F:transferase activity"/>
    <property type="evidence" value="ECO:0007669"/>
    <property type="project" value="UniProtKB-KW"/>
</dbReference>
<evidence type="ECO:0000259" key="13">
    <source>
        <dbReference type="PROSITE" id="PS51093"/>
    </source>
</evidence>
<feature type="transmembrane region" description="Helical" evidence="12">
    <location>
        <begin position="145"/>
        <end position="164"/>
    </location>
</feature>
<feature type="transmembrane region" description="Helical" evidence="12">
    <location>
        <begin position="422"/>
        <end position="447"/>
    </location>
</feature>
<protein>
    <submittedName>
        <fullName evidence="16">Beta-glucoside-specific PTS transporter subunit IIABC</fullName>
        <ecNumber evidence="16">2.7.1.-</ecNumber>
    </submittedName>
</protein>
<evidence type="ECO:0000256" key="4">
    <source>
        <dbReference type="ARBA" id="ARBA00022597"/>
    </source>
</evidence>
<feature type="transmembrane region" description="Helical" evidence="12">
    <location>
        <begin position="326"/>
        <end position="345"/>
    </location>
</feature>
<dbReference type="Gene3D" id="3.30.1360.60">
    <property type="entry name" value="Glucose permease domain IIB"/>
    <property type="match status" value="1"/>
</dbReference>
<dbReference type="SUPFAM" id="SSF55604">
    <property type="entry name" value="Glucose permease domain IIB"/>
    <property type="match status" value="1"/>
</dbReference>
<evidence type="ECO:0000256" key="11">
    <source>
        <dbReference type="PROSITE-ProRule" id="PRU00421"/>
    </source>
</evidence>
<keyword evidence="8" id="KW-0418">Kinase</keyword>
<dbReference type="Pfam" id="PF02378">
    <property type="entry name" value="PTS_EIIC"/>
    <property type="match status" value="1"/>
</dbReference>
<evidence type="ECO:0000259" key="15">
    <source>
        <dbReference type="PROSITE" id="PS51103"/>
    </source>
</evidence>
<feature type="transmembrane region" description="Helical" evidence="12">
    <location>
        <begin position="176"/>
        <end position="195"/>
    </location>
</feature>
<keyword evidence="7 12" id="KW-0812">Transmembrane</keyword>
<dbReference type="PROSITE" id="PS51103">
    <property type="entry name" value="PTS_EIIC_TYPE_1"/>
    <property type="match status" value="1"/>
</dbReference>
<keyword evidence="9 12" id="KW-1133">Transmembrane helix</keyword>
<evidence type="ECO:0000256" key="5">
    <source>
        <dbReference type="ARBA" id="ARBA00022679"/>
    </source>
</evidence>
<feature type="domain" description="PTS EIIA type-1" evidence="13">
    <location>
        <begin position="498"/>
        <end position="602"/>
    </location>
</feature>
<dbReference type="Pfam" id="PF00367">
    <property type="entry name" value="PTS_EIIB"/>
    <property type="match status" value="1"/>
</dbReference>
<dbReference type="PROSITE" id="PS51098">
    <property type="entry name" value="PTS_EIIB_TYPE_1"/>
    <property type="match status" value="1"/>
</dbReference>
<evidence type="ECO:0000256" key="6">
    <source>
        <dbReference type="ARBA" id="ARBA00022683"/>
    </source>
</evidence>
<keyword evidence="10 12" id="KW-0472">Membrane</keyword>
<feature type="transmembrane region" description="Helical" evidence="12">
    <location>
        <begin position="287"/>
        <end position="314"/>
    </location>
</feature>
<feature type="transmembrane region" description="Helical" evidence="12">
    <location>
        <begin position="357"/>
        <end position="376"/>
    </location>
</feature>
<dbReference type="InterPro" id="IPR001996">
    <property type="entry name" value="PTS_IIB_1"/>
</dbReference>
<dbReference type="NCBIfam" id="TIGR01995">
    <property type="entry name" value="PTS-II-ABC-beta"/>
    <property type="match status" value="1"/>
</dbReference>
<dbReference type="PROSITE" id="PS00371">
    <property type="entry name" value="PTS_EIIA_TYPE_1_HIS"/>
    <property type="match status" value="1"/>
</dbReference>
<evidence type="ECO:0000256" key="7">
    <source>
        <dbReference type="ARBA" id="ARBA00022692"/>
    </source>
</evidence>
<accession>A0ABW3S3I9</accession>
<comment type="subcellular location">
    <subcellularLocation>
        <location evidence="1">Cell membrane</location>
        <topology evidence="1">Multi-pass membrane protein</topology>
    </subcellularLocation>
</comment>
<keyword evidence="17" id="KW-1185">Reference proteome</keyword>
<keyword evidence="4" id="KW-0762">Sugar transport</keyword>
<evidence type="ECO:0000256" key="9">
    <source>
        <dbReference type="ARBA" id="ARBA00022989"/>
    </source>
</evidence>
<comment type="caution">
    <text evidence="16">The sequence shown here is derived from an EMBL/GenBank/DDBJ whole genome shotgun (WGS) entry which is preliminary data.</text>
</comment>
<dbReference type="RefSeq" id="WP_379321564.1">
    <property type="nucleotide sequence ID" value="NZ_JBHTLM010000025.1"/>
</dbReference>
<reference evidence="17" key="1">
    <citation type="journal article" date="2019" name="Int. J. Syst. Evol. Microbiol.">
        <title>The Global Catalogue of Microorganisms (GCM) 10K type strain sequencing project: providing services to taxonomists for standard genome sequencing and annotation.</title>
        <authorList>
            <consortium name="The Broad Institute Genomics Platform"/>
            <consortium name="The Broad Institute Genome Sequencing Center for Infectious Disease"/>
            <person name="Wu L."/>
            <person name="Ma J."/>
        </authorList>
    </citation>
    <scope>NUCLEOTIDE SEQUENCE [LARGE SCALE GENOMIC DNA]</scope>
    <source>
        <strain evidence="17">CCUG 59189</strain>
    </source>
</reference>
<dbReference type="InterPro" id="IPR001127">
    <property type="entry name" value="PTS_EIIA_1_perm"/>
</dbReference>
<dbReference type="EMBL" id="JBHTLM010000025">
    <property type="protein sequence ID" value="MFD1179138.1"/>
    <property type="molecule type" value="Genomic_DNA"/>
</dbReference>
<gene>
    <name evidence="16" type="ORF">ACFQ3W_22930</name>
</gene>
<dbReference type="InterPro" id="IPR013013">
    <property type="entry name" value="PTS_EIIC_1"/>
</dbReference>
<keyword evidence="6" id="KW-0598">Phosphotransferase system</keyword>
<dbReference type="InterPro" id="IPR050558">
    <property type="entry name" value="PTS_Sugar-Specific_Components"/>
</dbReference>
<evidence type="ECO:0000256" key="10">
    <source>
        <dbReference type="ARBA" id="ARBA00023136"/>
    </source>
</evidence>
<dbReference type="InterPro" id="IPR036878">
    <property type="entry name" value="Glu_permease_IIB"/>
</dbReference>
<evidence type="ECO:0000259" key="14">
    <source>
        <dbReference type="PROSITE" id="PS51098"/>
    </source>
</evidence>
<evidence type="ECO:0000313" key="17">
    <source>
        <dbReference type="Proteomes" id="UP001597262"/>
    </source>
</evidence>
<dbReference type="InterPro" id="IPR018113">
    <property type="entry name" value="PTrfase_EIIB_Cys"/>
</dbReference>
<evidence type="ECO:0000313" key="16">
    <source>
        <dbReference type="EMBL" id="MFD1179138.1"/>
    </source>
</evidence>
<dbReference type="InterPro" id="IPR011297">
    <property type="entry name" value="PTS_IIABC_b_glu"/>
</dbReference>
<evidence type="ECO:0000256" key="2">
    <source>
        <dbReference type="ARBA" id="ARBA00022448"/>
    </source>
</evidence>
<evidence type="ECO:0000256" key="1">
    <source>
        <dbReference type="ARBA" id="ARBA00004651"/>
    </source>
</evidence>
<dbReference type="NCBIfam" id="TIGR00830">
    <property type="entry name" value="PTBA"/>
    <property type="match status" value="1"/>
</dbReference>
<dbReference type="InterPro" id="IPR011055">
    <property type="entry name" value="Dup_hybrid_motif"/>
</dbReference>
<feature type="transmembrane region" description="Helical" evidence="12">
    <location>
        <begin position="201"/>
        <end position="225"/>
    </location>
</feature>
<name>A0ABW3S3I9_9BACL</name>
<dbReference type="SUPFAM" id="SSF51261">
    <property type="entry name" value="Duplicated hybrid motif"/>
    <property type="match status" value="1"/>
</dbReference>
<feature type="transmembrane region" description="Helical" evidence="12">
    <location>
        <begin position="116"/>
        <end position="139"/>
    </location>
</feature>
<dbReference type="PROSITE" id="PS51093">
    <property type="entry name" value="PTS_EIIA_TYPE_1"/>
    <property type="match status" value="1"/>
</dbReference>
<feature type="transmembrane region" description="Helical" evidence="12">
    <location>
        <begin position="245"/>
        <end position="267"/>
    </location>
</feature>
<dbReference type="EC" id="2.7.1.-" evidence="16"/>
<dbReference type="PANTHER" id="PTHR30175">
    <property type="entry name" value="PHOSPHOTRANSFERASE SYSTEM TRANSPORT PROTEIN"/>
    <property type="match status" value="1"/>
</dbReference>
<keyword evidence="3" id="KW-1003">Cell membrane</keyword>
<feature type="transmembrane region" description="Helical" evidence="12">
    <location>
        <begin position="383"/>
        <end position="402"/>
    </location>
</feature>